<dbReference type="GO" id="GO:0016616">
    <property type="term" value="F:oxidoreductase activity, acting on the CH-OH group of donors, NAD or NADP as acceptor"/>
    <property type="evidence" value="ECO:0007669"/>
    <property type="project" value="UniProtKB-ARBA"/>
</dbReference>
<evidence type="ECO:0000256" key="4">
    <source>
        <dbReference type="PIRSR" id="PIRSR000097-3"/>
    </source>
</evidence>
<proteinExistence type="predicted"/>
<keyword evidence="1" id="KW-0560">Oxidoreductase</keyword>
<name>A0A4T0JAC0_WALIC</name>
<gene>
    <name evidence="7" type="ORF">E3P86_01045</name>
    <name evidence="6" type="ORF">E3P90_00696</name>
</gene>
<dbReference type="OrthoDB" id="416253at2759"/>
<accession>A0A4T0JAC0</accession>
<evidence type="ECO:0000313" key="7">
    <source>
        <dbReference type="EMBL" id="TIB39613.1"/>
    </source>
</evidence>
<evidence type="ECO:0000259" key="5">
    <source>
        <dbReference type="Pfam" id="PF00248"/>
    </source>
</evidence>
<dbReference type="Proteomes" id="UP000310689">
    <property type="component" value="Unassembled WGS sequence"/>
</dbReference>
<dbReference type="PRINTS" id="PR00069">
    <property type="entry name" value="ALDKETRDTASE"/>
</dbReference>
<feature type="active site" description="Proton donor" evidence="2">
    <location>
        <position position="51"/>
    </location>
</feature>
<dbReference type="PROSITE" id="PS00062">
    <property type="entry name" value="ALDOKETO_REDUCTASE_2"/>
    <property type="match status" value="1"/>
</dbReference>
<dbReference type="FunFam" id="3.20.20.100:FF:000002">
    <property type="entry name" value="2,5-diketo-D-gluconic acid reductase A"/>
    <property type="match status" value="1"/>
</dbReference>
<dbReference type="PIRSF" id="PIRSF000097">
    <property type="entry name" value="AKR"/>
    <property type="match status" value="1"/>
</dbReference>
<evidence type="ECO:0000313" key="6">
    <source>
        <dbReference type="EMBL" id="TIB15697.1"/>
    </source>
</evidence>
<dbReference type="PROSITE" id="PS00798">
    <property type="entry name" value="ALDOKETO_REDUCTASE_1"/>
    <property type="match status" value="1"/>
</dbReference>
<sequence length="298" mass="33442">MPATSFTLNNQQKIPAVGLGTWQSAPGEVEHAVSYAIKEAGYRHIDGAFCYGNEHEVGKGVKDSGVPRSEIFLTSKLWCTYHTKVEEGCRETLSELGTDYLDLFLIHWPVAMNPNGNDKRFPTKPDGSRDVISDRKLEDTWKDMEKLVEKGLVKSIGISNFNIEKTQRILNVATIKPVVNQFELHPWSNELKLKEFCEKNGILLQAYSPLGSTDSPILKDPEVIKMAEKYNTSVGTLLISFQVCRNVIVLPKSVTPARIASNIKLIDIAPEDVRALESFEEKGKHWKCVQPDWGVPIF</sequence>
<organism evidence="7 9">
    <name type="scientific">Wallemia ichthyophaga</name>
    <dbReference type="NCBI Taxonomy" id="245174"/>
    <lineage>
        <taxon>Eukaryota</taxon>
        <taxon>Fungi</taxon>
        <taxon>Dikarya</taxon>
        <taxon>Basidiomycota</taxon>
        <taxon>Wallemiomycotina</taxon>
        <taxon>Wallemiomycetes</taxon>
        <taxon>Wallemiales</taxon>
        <taxon>Wallemiaceae</taxon>
        <taxon>Wallemia</taxon>
    </lineage>
</organism>
<dbReference type="InterPro" id="IPR036812">
    <property type="entry name" value="NAD(P)_OxRdtase_dom_sf"/>
</dbReference>
<dbReference type="AlphaFoldDB" id="A0A4T0JAC0"/>
<dbReference type="Pfam" id="PF00248">
    <property type="entry name" value="Aldo_ket_red"/>
    <property type="match status" value="1"/>
</dbReference>
<dbReference type="Proteomes" id="UP000306954">
    <property type="component" value="Unassembled WGS sequence"/>
</dbReference>
<feature type="site" description="Lowers pKa of active site Tyr" evidence="4">
    <location>
        <position position="76"/>
    </location>
</feature>
<evidence type="ECO:0000313" key="9">
    <source>
        <dbReference type="Proteomes" id="UP000310689"/>
    </source>
</evidence>
<reference evidence="8 9" key="1">
    <citation type="submission" date="2019-03" db="EMBL/GenBank/DDBJ databases">
        <title>Sequencing 23 genomes of Wallemia ichthyophaga.</title>
        <authorList>
            <person name="Gostincar C."/>
        </authorList>
    </citation>
    <scope>NUCLEOTIDE SEQUENCE [LARGE SCALE GENOMIC DNA]</scope>
    <source>
        <strain evidence="7 9">EXF-6200</strain>
        <strain evidence="6 8">EXF-8621</strain>
    </source>
</reference>
<dbReference type="EMBL" id="SPOI01000029">
    <property type="protein sequence ID" value="TIB39613.1"/>
    <property type="molecule type" value="Genomic_DNA"/>
</dbReference>
<evidence type="ECO:0000256" key="2">
    <source>
        <dbReference type="PIRSR" id="PIRSR000097-1"/>
    </source>
</evidence>
<dbReference type="SUPFAM" id="SSF51430">
    <property type="entry name" value="NAD(P)-linked oxidoreductase"/>
    <property type="match status" value="1"/>
</dbReference>
<protein>
    <recommendedName>
        <fullName evidence="5">NADP-dependent oxidoreductase domain-containing protein</fullName>
    </recommendedName>
</protein>
<dbReference type="Gene3D" id="3.20.20.100">
    <property type="entry name" value="NADP-dependent oxidoreductase domain"/>
    <property type="match status" value="1"/>
</dbReference>
<dbReference type="PROSITE" id="PS00063">
    <property type="entry name" value="ALDOKETO_REDUCTASE_3"/>
    <property type="match status" value="1"/>
</dbReference>
<feature type="binding site" evidence="3">
    <location>
        <position position="107"/>
    </location>
    <ligand>
        <name>substrate</name>
    </ligand>
</feature>
<dbReference type="InterPro" id="IPR018170">
    <property type="entry name" value="Aldo/ket_reductase_CS"/>
</dbReference>
<dbReference type="InterPro" id="IPR023210">
    <property type="entry name" value="NADP_OxRdtase_dom"/>
</dbReference>
<comment type="caution">
    <text evidence="7">The sequence shown here is derived from an EMBL/GenBank/DDBJ whole genome shotgun (WGS) entry which is preliminary data.</text>
</comment>
<dbReference type="EMBL" id="SPOF01000006">
    <property type="protein sequence ID" value="TIB15697.1"/>
    <property type="molecule type" value="Genomic_DNA"/>
</dbReference>
<dbReference type="OMA" id="WPPFLYD"/>
<evidence type="ECO:0000256" key="1">
    <source>
        <dbReference type="ARBA" id="ARBA00023002"/>
    </source>
</evidence>
<feature type="domain" description="NADP-dependent oxidoreductase" evidence="5">
    <location>
        <begin position="17"/>
        <end position="279"/>
    </location>
</feature>
<evidence type="ECO:0000256" key="3">
    <source>
        <dbReference type="PIRSR" id="PIRSR000097-2"/>
    </source>
</evidence>
<evidence type="ECO:0000313" key="8">
    <source>
        <dbReference type="Proteomes" id="UP000306954"/>
    </source>
</evidence>
<dbReference type="PANTHER" id="PTHR11732">
    <property type="entry name" value="ALDO/KETO REDUCTASE"/>
    <property type="match status" value="1"/>
</dbReference>
<dbReference type="InterPro" id="IPR020471">
    <property type="entry name" value="AKR"/>
</dbReference>